<proteinExistence type="predicted"/>
<organism evidence="1 2">
    <name type="scientific">Pararge aegeria aegeria</name>
    <dbReference type="NCBI Taxonomy" id="348720"/>
    <lineage>
        <taxon>Eukaryota</taxon>
        <taxon>Metazoa</taxon>
        <taxon>Ecdysozoa</taxon>
        <taxon>Arthropoda</taxon>
        <taxon>Hexapoda</taxon>
        <taxon>Insecta</taxon>
        <taxon>Pterygota</taxon>
        <taxon>Neoptera</taxon>
        <taxon>Endopterygota</taxon>
        <taxon>Lepidoptera</taxon>
        <taxon>Glossata</taxon>
        <taxon>Ditrysia</taxon>
        <taxon>Papilionoidea</taxon>
        <taxon>Nymphalidae</taxon>
        <taxon>Satyrinae</taxon>
        <taxon>Satyrini</taxon>
        <taxon>Parargina</taxon>
        <taxon>Pararge</taxon>
    </lineage>
</organism>
<dbReference type="Proteomes" id="UP000838756">
    <property type="component" value="Unassembled WGS sequence"/>
</dbReference>
<gene>
    <name evidence="1" type="primary">jg1279</name>
    <name evidence="1" type="ORF">PAEG_LOCUS4120</name>
</gene>
<evidence type="ECO:0000313" key="1">
    <source>
        <dbReference type="EMBL" id="CAH2216050.1"/>
    </source>
</evidence>
<name>A0A8S4QTA6_9NEOP</name>
<accession>A0A8S4QTA6</accession>
<dbReference type="AlphaFoldDB" id="A0A8S4QTA6"/>
<sequence>MNPATTCDTLNIDFGTGLGVDQFCAYQCGAAIAAPWDPHVHPFSDVPRPLPLQLRDSLSYLSNSGSYYYITTYILLRLEEVVLLKNGVPSSRN</sequence>
<reference evidence="1" key="1">
    <citation type="submission" date="2022-03" db="EMBL/GenBank/DDBJ databases">
        <authorList>
            <person name="Lindestad O."/>
        </authorList>
    </citation>
    <scope>NUCLEOTIDE SEQUENCE</scope>
</reference>
<evidence type="ECO:0000313" key="2">
    <source>
        <dbReference type="Proteomes" id="UP000838756"/>
    </source>
</evidence>
<keyword evidence="2" id="KW-1185">Reference proteome</keyword>
<comment type="caution">
    <text evidence="1">The sequence shown here is derived from an EMBL/GenBank/DDBJ whole genome shotgun (WGS) entry which is preliminary data.</text>
</comment>
<protein>
    <submittedName>
        <fullName evidence="1">Jg1279 protein</fullName>
    </submittedName>
</protein>
<dbReference type="EMBL" id="CAKXAJ010013803">
    <property type="protein sequence ID" value="CAH2216050.1"/>
    <property type="molecule type" value="Genomic_DNA"/>
</dbReference>